<dbReference type="Pfam" id="PF00109">
    <property type="entry name" value="ketoacyl-synt"/>
    <property type="match status" value="1"/>
</dbReference>
<dbReference type="InterPro" id="IPR014030">
    <property type="entry name" value="Ketoacyl_synth_N"/>
</dbReference>
<evidence type="ECO:0000259" key="4">
    <source>
        <dbReference type="PROSITE" id="PS52004"/>
    </source>
</evidence>
<dbReference type="Gene3D" id="3.40.50.12780">
    <property type="entry name" value="N-terminal domain of ligase-like"/>
    <property type="match status" value="1"/>
</dbReference>
<dbReference type="CDD" id="cd00833">
    <property type="entry name" value="PKS"/>
    <property type="match status" value="1"/>
</dbReference>
<dbReference type="EMBL" id="MKGR01000017">
    <property type="protein sequence ID" value="OKP05509.1"/>
    <property type="molecule type" value="Genomic_DNA"/>
</dbReference>
<evidence type="ECO:0000313" key="6">
    <source>
        <dbReference type="Proteomes" id="UP000186277"/>
    </source>
</evidence>
<evidence type="ECO:0000256" key="2">
    <source>
        <dbReference type="ARBA" id="ARBA00022553"/>
    </source>
</evidence>
<gene>
    <name evidence="5" type="ORF">Xentx_02427</name>
</gene>
<dbReference type="InterPro" id="IPR032821">
    <property type="entry name" value="PKS_assoc"/>
</dbReference>
<dbReference type="SUPFAM" id="SSF52151">
    <property type="entry name" value="FabD/lysophospholipase-like"/>
    <property type="match status" value="1"/>
</dbReference>
<reference evidence="5 6" key="1">
    <citation type="submission" date="2016-09" db="EMBL/GenBank/DDBJ databases">
        <title>Xenorhabdus thuongxuanensis sp. nov. and Xenorhabdus eapokensis sp. nov., isolated from Steinernema species.</title>
        <authorList>
            <person name="Kaempfer P."/>
            <person name="Tobias N.J."/>
            <person name="Phan Ke L."/>
            <person name="Bode H.B."/>
            <person name="Glaeser S.P."/>
        </authorList>
    </citation>
    <scope>NUCLEOTIDE SEQUENCE [LARGE SCALE GENOMIC DNA]</scope>
    <source>
        <strain evidence="5 6">30TX1</strain>
    </source>
</reference>
<dbReference type="Pfam" id="PF16197">
    <property type="entry name" value="KAsynt_C_assoc"/>
    <property type="match status" value="1"/>
</dbReference>
<dbReference type="SUPFAM" id="SSF56801">
    <property type="entry name" value="Acetyl-CoA synthetase-like"/>
    <property type="match status" value="1"/>
</dbReference>
<dbReference type="SUPFAM" id="SSF55048">
    <property type="entry name" value="Probable ACP-binding domain of malonyl-CoA ACP transacylase"/>
    <property type="match status" value="1"/>
</dbReference>
<keyword evidence="1" id="KW-0596">Phosphopantetheine</keyword>
<feature type="domain" description="Ketosynthase family 3 (KS3)" evidence="4">
    <location>
        <begin position="700"/>
        <end position="1122"/>
    </location>
</feature>
<evidence type="ECO:0000313" key="5">
    <source>
        <dbReference type="EMBL" id="OKP05509.1"/>
    </source>
</evidence>
<dbReference type="Gene3D" id="3.40.47.10">
    <property type="match status" value="1"/>
</dbReference>
<dbReference type="InterPro" id="IPR014043">
    <property type="entry name" value="Acyl_transferase_dom"/>
</dbReference>
<dbReference type="InterPro" id="IPR020845">
    <property type="entry name" value="AMP-binding_CS"/>
</dbReference>
<dbReference type="PROSITE" id="PS00012">
    <property type="entry name" value="PHOSPHOPANTETHEINE"/>
    <property type="match status" value="1"/>
</dbReference>
<proteinExistence type="predicted"/>
<keyword evidence="2" id="KW-0597">Phosphoprotein</keyword>
<dbReference type="SMART" id="SM00825">
    <property type="entry name" value="PKS_KS"/>
    <property type="match status" value="1"/>
</dbReference>
<dbReference type="Gene3D" id="3.30.70.3290">
    <property type="match status" value="1"/>
</dbReference>
<dbReference type="InterPro" id="IPR014031">
    <property type="entry name" value="Ketoacyl_synth_C"/>
</dbReference>
<accession>A0A1Q5TZ51</accession>
<dbReference type="Gene3D" id="1.10.1200.10">
    <property type="entry name" value="ACP-like"/>
    <property type="match status" value="1"/>
</dbReference>
<dbReference type="InterPro" id="IPR050091">
    <property type="entry name" value="PKS_NRPS_Biosynth_Enz"/>
</dbReference>
<dbReference type="InterPro" id="IPR006162">
    <property type="entry name" value="Ppantetheine_attach_site"/>
</dbReference>
<protein>
    <submittedName>
        <fullName evidence="5">Putative polyketide synthase</fullName>
    </submittedName>
</protein>
<dbReference type="Pfam" id="PF23562">
    <property type="entry name" value="AMP-binding_C_3"/>
    <property type="match status" value="1"/>
</dbReference>
<dbReference type="Proteomes" id="UP000186277">
    <property type="component" value="Unassembled WGS sequence"/>
</dbReference>
<dbReference type="Pfam" id="PF00698">
    <property type="entry name" value="Acyl_transf_1"/>
    <property type="match status" value="1"/>
</dbReference>
<dbReference type="InterPro" id="IPR001227">
    <property type="entry name" value="Ac_transferase_dom_sf"/>
</dbReference>
<dbReference type="PANTHER" id="PTHR43775">
    <property type="entry name" value="FATTY ACID SYNTHASE"/>
    <property type="match status" value="1"/>
</dbReference>
<dbReference type="InterPro" id="IPR000873">
    <property type="entry name" value="AMP-dep_synth/lig_dom"/>
</dbReference>
<sequence>MHKQNKNAENDSFVEQWQACLQGLDVDNILILTLLKKALGDVDATRFNDMQSKRQLSWRQLLCSIVRVYRYLCELKVARGQRVVAISHNRWELLAIEFACQIKGAIYTPLYANYSGEMIVHCLSLAEPVLVITETAEYAQSLPRNSSWHVITLEPSNVFTDFSTIDSDIHQFTADKTVSYKGIGAELLSSLIADLRATQAGQAFCLMFTSGSSGKPKGVLLSQANILSQQQVLKELWHFDGPQSFLSYLPWHHSFGGLFEKYTAIFNQAVLHIDNSRGVDIARLCANLSQLKPTRFFSVPKILTAVANKMKESADFYREVAPSLQMIFSAASKLPAEIEDYFNRCNIQVVEGWGLTETSPCLTLKGLGSKEPNSVGHPLPNVILRIDEETGEILAKGPNIMLGYYADEAATQRCFKQQWFRTGDLGKMVNGELVLLGRLDSIKKLSNGEKVSSDTIEQSLFAKTDIISHAIIEIEQRPYATALLFINPELRHRKFSEDCTLKHSSLLREHILQILQQHNHQVTEVSHKLMAVALTETSLSVAKGEVTPSFKVSQRTVRENYRAVLDALYDTDRSFNLNPACHSFLKVSANHPVSPIIFQNNLLTGSINWETFIHIIGQVRGQNLSGDDTQRSLLDLGYNSLTIVQLAESLSQASGQVVTEIELFSSSSVHQLWQRLVTRTTGEVFLHANTTEQMLSGQDHADVAIIGYAGRFPGAEDCGQLWENLLAGKSMFSRCPEDRPFMATLLAEFEAKGTQLSGAFCNDIRQFNHSFFQINPKDARLMDPQHRLLLMVTWEAIEQANLSLGDLKESRTGVFIGISQNGYRQLLHDYQTETGEEGYPSSAINNQNSMCANRLSYFLDLRGPSLIVDTLCSSSLVALHQARLSIERGECDTAIVGGVHLQLDMAHFREMNQLEVLSSDGICRPFDAEANGTVLGEGAGVVILKRHDLAMRDKNDVKAILLASEVYHGGRSNGITAPDPISQQRLLEQCWKNAGVKASDIAYFETHGTGTRLGDPIELAGISACFHDQKMQTPCYLGAIKANIGHLEAAAGITGLIKLLLIDQHRMAPPVAAFSQLNPRISLSEGQLEIPTTIQPLPAEKSCLAVSAFGMGGTGAHVVIKSVDRIPLSDAEQTSTKQISETLPCVLSGCDQAHLQAVATSLLASVQQQVMQQQFGLMHFCQALVQRTVLPVVCTLGVNSTEQLIDQLSAIARGETVGYRASATSSQDNTTTLALFFAGQGTQSVAMAEQLYRHNAQFAHWLDHIDRLCSEIAYENGQPKVEVKHLLTEQVDEQTIHRTEFAQVILFAFEYALYQCLRPAIGHVDILLGHSLGEYVAACIANVFSLKEGLRIIIKRAQLMEASDPSGAMMMVNCSAEQLGTLIESIKTDNGMEWCTGLTIAVENSETNTIISGSRSTLEHFQPQLERHGFHSRFINTNRAFHSPMMANAAHEFGMFLANIPLKAADVPILSNLTGQPETDCFARAEYWQQHMLGRVLFRSNLNKLTAMAGLKIIEIGPKSMIGALLDEVPQHHLASAYCPSQKNQQLNYCDLVAVLASEHLSGSPRDWLAMYAPFMSKPALLPARKLLTEDYWFTGTPLAPSSNEAKQQKSDEHFNLTDREPLAIMQQQIDCMNAIFQAQSEIMKGM</sequence>
<dbReference type="SUPFAM" id="SSF53901">
    <property type="entry name" value="Thiolase-like"/>
    <property type="match status" value="1"/>
</dbReference>
<organism evidence="5 6">
    <name type="scientific">Xenorhabdus thuongxuanensis</name>
    <dbReference type="NCBI Taxonomy" id="1873484"/>
    <lineage>
        <taxon>Bacteria</taxon>
        <taxon>Pseudomonadati</taxon>
        <taxon>Pseudomonadota</taxon>
        <taxon>Gammaproteobacteria</taxon>
        <taxon>Enterobacterales</taxon>
        <taxon>Morganellaceae</taxon>
        <taxon>Xenorhabdus</taxon>
    </lineage>
</organism>
<keyword evidence="3" id="KW-0808">Transferase</keyword>
<dbReference type="SUPFAM" id="SSF47336">
    <property type="entry name" value="ACP-like"/>
    <property type="match status" value="1"/>
</dbReference>
<dbReference type="InterPro" id="IPR016035">
    <property type="entry name" value="Acyl_Trfase/lysoPLipase"/>
</dbReference>
<evidence type="ECO:0000256" key="1">
    <source>
        <dbReference type="ARBA" id="ARBA00022450"/>
    </source>
</evidence>
<name>A0A1Q5TZ51_9GAMM</name>
<dbReference type="Pfam" id="PF02801">
    <property type="entry name" value="Ketoacyl-synt_C"/>
    <property type="match status" value="1"/>
</dbReference>
<dbReference type="PANTHER" id="PTHR43775:SF37">
    <property type="entry name" value="SI:DKEY-61P9.11"/>
    <property type="match status" value="1"/>
</dbReference>
<dbReference type="InterPro" id="IPR016036">
    <property type="entry name" value="Malonyl_transacylase_ACP-bd"/>
</dbReference>
<dbReference type="GO" id="GO:0006633">
    <property type="term" value="P:fatty acid biosynthetic process"/>
    <property type="evidence" value="ECO:0007669"/>
    <property type="project" value="TreeGrafter"/>
</dbReference>
<keyword evidence="6" id="KW-1185">Reference proteome</keyword>
<dbReference type="InterPro" id="IPR016039">
    <property type="entry name" value="Thiolase-like"/>
</dbReference>
<dbReference type="Pfam" id="PF00501">
    <property type="entry name" value="AMP-binding"/>
    <property type="match status" value="1"/>
</dbReference>
<dbReference type="PROSITE" id="PS52004">
    <property type="entry name" value="KS3_2"/>
    <property type="match status" value="1"/>
</dbReference>
<dbReference type="OrthoDB" id="6437095at2"/>
<evidence type="ECO:0000256" key="3">
    <source>
        <dbReference type="ARBA" id="ARBA00022679"/>
    </source>
</evidence>
<dbReference type="InterPro" id="IPR020841">
    <property type="entry name" value="PKS_Beta-ketoAc_synthase_dom"/>
</dbReference>
<dbReference type="GO" id="GO:0004312">
    <property type="term" value="F:fatty acid synthase activity"/>
    <property type="evidence" value="ECO:0007669"/>
    <property type="project" value="TreeGrafter"/>
</dbReference>
<comment type="caution">
    <text evidence="5">The sequence shown here is derived from an EMBL/GenBank/DDBJ whole genome shotgun (WGS) entry which is preliminary data.</text>
</comment>
<dbReference type="InterPro" id="IPR036736">
    <property type="entry name" value="ACP-like_sf"/>
</dbReference>
<dbReference type="InterPro" id="IPR042099">
    <property type="entry name" value="ANL_N_sf"/>
</dbReference>
<dbReference type="PROSITE" id="PS00455">
    <property type="entry name" value="AMP_BINDING"/>
    <property type="match status" value="1"/>
</dbReference>
<dbReference type="RefSeq" id="WP_074020476.1">
    <property type="nucleotide sequence ID" value="NZ_CAWMWP010000040.1"/>
</dbReference>
<dbReference type="Gene3D" id="3.40.366.10">
    <property type="entry name" value="Malonyl-Coenzyme A Acyl Carrier Protein, domain 2"/>
    <property type="match status" value="1"/>
</dbReference>
<dbReference type="SMART" id="SM00827">
    <property type="entry name" value="PKS_AT"/>
    <property type="match status" value="1"/>
</dbReference>